<dbReference type="InterPro" id="IPR003609">
    <property type="entry name" value="Pan_app"/>
</dbReference>
<feature type="compositionally biased region" description="Polar residues" evidence="1">
    <location>
        <begin position="402"/>
        <end position="418"/>
    </location>
</feature>
<feature type="compositionally biased region" description="Polar residues" evidence="1">
    <location>
        <begin position="334"/>
        <end position="393"/>
    </location>
</feature>
<dbReference type="EMBL" id="JAANBB010000028">
    <property type="protein sequence ID" value="KAF7554767.1"/>
    <property type="molecule type" value="Genomic_DNA"/>
</dbReference>
<reference evidence="4" key="1">
    <citation type="submission" date="2020-03" db="EMBL/GenBank/DDBJ databases">
        <title>Draft Genome Sequence of Cylindrodendrum hubeiense.</title>
        <authorList>
            <person name="Buettner E."/>
            <person name="Kellner H."/>
        </authorList>
    </citation>
    <scope>NUCLEOTIDE SEQUENCE</scope>
    <source>
        <strain evidence="4">IHI 201604</strain>
    </source>
</reference>
<sequence>MRSVVTLAALALSGAFHLAGATPCKPSNTLTSSGSTSTPSSTPVSGPIKNLVGNGNLAIRDPDDPTSIPGYTITGQAELNVEEGYVGDGSTDRGCAELQVSDVSAATSKHKRAIGSSAGISQQITGLDTTSLYTVRFFYAVITAPASLNVCWIDAYLGTQSFFNTFILSPGLGITYGTVLTQTTTPSVNAAISIAIHCSSGGVAAVYIDSIFVSNKVTPQNINDYELDYGDASDVPAVTTTAPVESTALPTTPGGAVDDTTTGSSQSTTSDGVDDITTPGPLSTTDAGSVDGTTTASSEPTPSGNVDETTTAGPSSATIGSPEPTPSNGGDDAPTTSLSPVTTSRSALGTPGPSSSADVNTSQAGSQTDDGSLPSTPGAGTTITSHAASQISDASLPGTPGADTTSTPHAGSYTTNSDGSASTPGAHTTTSTSLTTTTTTTSSAAPTDTDTCPQGISPPGGCRAIEGLPTQKVSLPGIDLSTIPDGTTPQAPRTCGAYGVKKNGYWGRTRQSNTKQNTLDECAALCKEEDNCVAFALYTYSADFNGGNTCALSNYRLAIDGIDLNRDFSIMWNDLDCYECFDCNKLAPGTTPTETDVVATTTTAAPVTTTSSSVCLIPEGGKCTRKSPTPNGLTCSVDGHNFSAGFGYYRSVTSEEECAAICAQDSSCKSSGWQSNANLCRFQVESLTDLGFTPVAGGETVFSDPGCWDCPCQSELTTTTTTTAPATTTSASVCLIPEGGKCTRKSPTPSGFTCSVDGHNFSAGFGYYRSVTSEEECAAICAQDSSCKSSGWQSNANLCRFQVESLAALGFTPVAGGETVFSDPECWDCPCQSELSPTTTAAPDSTTTVAPGSTTTAPPNEDATSTTTRSTTTSSELADRPECTLAVSDGCSEANPDEMPYCSQTGHFAETFTLEVGDYPWYYSWGRCDGLCYHMPSRCKAFAYDYTIGKCRFSSHSIYDSSFSVQASQDDDNLSWSEQACYTCPCAYTETSPFSATTTSPASTTTTAPAESSSDSTFEPER</sequence>
<feature type="domain" description="Apple" evidence="3">
    <location>
        <begin position="495"/>
        <end position="577"/>
    </location>
</feature>
<feature type="compositionally biased region" description="Low complexity" evidence="1">
    <location>
        <begin position="837"/>
        <end position="875"/>
    </location>
</feature>
<feature type="signal peptide" evidence="2">
    <location>
        <begin position="1"/>
        <end position="21"/>
    </location>
</feature>
<feature type="region of interest" description="Disordered" evidence="1">
    <location>
        <begin position="993"/>
        <end position="1022"/>
    </location>
</feature>
<feature type="compositionally biased region" description="Low complexity" evidence="1">
    <location>
        <begin position="257"/>
        <end position="271"/>
    </location>
</feature>
<name>A0A9P5HJA4_9HYPO</name>
<dbReference type="Pfam" id="PF14295">
    <property type="entry name" value="PAN_4"/>
    <property type="match status" value="2"/>
</dbReference>
<protein>
    <recommendedName>
        <fullName evidence="3">Apple domain-containing protein</fullName>
    </recommendedName>
</protein>
<dbReference type="PROSITE" id="PS50948">
    <property type="entry name" value="PAN"/>
    <property type="match status" value="4"/>
</dbReference>
<evidence type="ECO:0000313" key="4">
    <source>
        <dbReference type="EMBL" id="KAF7554767.1"/>
    </source>
</evidence>
<feature type="domain" description="Apple" evidence="3">
    <location>
        <begin position="635"/>
        <end position="707"/>
    </location>
</feature>
<dbReference type="AlphaFoldDB" id="A0A9P5HJA4"/>
<comment type="caution">
    <text evidence="4">The sequence shown here is derived from an EMBL/GenBank/DDBJ whole genome shotgun (WGS) entry which is preliminary data.</text>
</comment>
<keyword evidence="5" id="KW-1185">Reference proteome</keyword>
<feature type="domain" description="Apple" evidence="3">
    <location>
        <begin position="754"/>
        <end position="826"/>
    </location>
</feature>
<proteinExistence type="predicted"/>
<organism evidence="4 5">
    <name type="scientific">Cylindrodendrum hubeiense</name>
    <dbReference type="NCBI Taxonomy" id="595255"/>
    <lineage>
        <taxon>Eukaryota</taxon>
        <taxon>Fungi</taxon>
        <taxon>Dikarya</taxon>
        <taxon>Ascomycota</taxon>
        <taxon>Pezizomycotina</taxon>
        <taxon>Sordariomycetes</taxon>
        <taxon>Hypocreomycetidae</taxon>
        <taxon>Hypocreales</taxon>
        <taxon>Nectriaceae</taxon>
        <taxon>Cylindrodendrum</taxon>
    </lineage>
</organism>
<feature type="region of interest" description="Disordered" evidence="1">
    <location>
        <begin position="23"/>
        <end position="65"/>
    </location>
</feature>
<feature type="compositionally biased region" description="Low complexity" evidence="1">
    <location>
        <begin position="26"/>
        <end position="47"/>
    </location>
</feature>
<evidence type="ECO:0000313" key="5">
    <source>
        <dbReference type="Proteomes" id="UP000722485"/>
    </source>
</evidence>
<dbReference type="Pfam" id="PF00024">
    <property type="entry name" value="PAN_1"/>
    <property type="match status" value="1"/>
</dbReference>
<evidence type="ECO:0000256" key="2">
    <source>
        <dbReference type="SAM" id="SignalP"/>
    </source>
</evidence>
<dbReference type="Proteomes" id="UP000722485">
    <property type="component" value="Unassembled WGS sequence"/>
</dbReference>
<gene>
    <name evidence="4" type="ORF">G7Z17_g2635</name>
</gene>
<feature type="domain" description="Apple" evidence="3">
    <location>
        <begin position="902"/>
        <end position="981"/>
    </location>
</feature>
<feature type="region of interest" description="Disordered" evidence="1">
    <location>
        <begin position="836"/>
        <end position="880"/>
    </location>
</feature>
<evidence type="ECO:0000256" key="1">
    <source>
        <dbReference type="SAM" id="MobiDB-lite"/>
    </source>
</evidence>
<feature type="compositionally biased region" description="Low complexity" evidence="1">
    <location>
        <begin position="419"/>
        <end position="451"/>
    </location>
</feature>
<feature type="chain" id="PRO_5040466808" description="Apple domain-containing protein" evidence="2">
    <location>
        <begin position="22"/>
        <end position="1022"/>
    </location>
</feature>
<accession>A0A9P5HJA4</accession>
<dbReference type="OrthoDB" id="5388283at2759"/>
<feature type="compositionally biased region" description="Polar residues" evidence="1">
    <location>
        <begin position="280"/>
        <end position="319"/>
    </location>
</feature>
<evidence type="ECO:0000259" key="3">
    <source>
        <dbReference type="PROSITE" id="PS50948"/>
    </source>
</evidence>
<feature type="region of interest" description="Disordered" evidence="1">
    <location>
        <begin position="243"/>
        <end position="465"/>
    </location>
</feature>
<keyword evidence="2" id="KW-0732">Signal</keyword>